<keyword evidence="3" id="KW-1185">Reference proteome</keyword>
<feature type="transmembrane region" description="Helical" evidence="1">
    <location>
        <begin position="162"/>
        <end position="182"/>
    </location>
</feature>
<organism evidence="2 3">
    <name type="scientific">Asanoa siamensis</name>
    <dbReference type="NCBI Taxonomy" id="926357"/>
    <lineage>
        <taxon>Bacteria</taxon>
        <taxon>Bacillati</taxon>
        <taxon>Actinomycetota</taxon>
        <taxon>Actinomycetes</taxon>
        <taxon>Micromonosporales</taxon>
        <taxon>Micromonosporaceae</taxon>
        <taxon>Asanoa</taxon>
    </lineage>
</organism>
<feature type="transmembrane region" description="Helical" evidence="1">
    <location>
        <begin position="7"/>
        <end position="28"/>
    </location>
</feature>
<feature type="transmembrane region" description="Helical" evidence="1">
    <location>
        <begin position="221"/>
        <end position="243"/>
    </location>
</feature>
<sequence>MRVDWRGFTAMGVALGAAVLWAVDMAYWQPLVDLQGEFAFDYAENNTYWARDLRFSAIVAIALAIVLAGRGGRLARWLGPATGVAWIATDLLVDRADVAGGGAAAVLAIAGALVAVAVTGLVHLRAGRGEPRLRSLVISAAIAAALTPLVSGTESPTDAEAALTPAAATLGALLAVLTLALAATAAPDRAKVRWTVGGVVALGTVVAIVLCRVLSPSSRLTPMMLLGTLLLVGVALLSSDLPRGPPPWLGQLPKLLVLLVLYPALVLFMLLGTVYAVPVASWFTALSGNLAVNAADSDTLYALIGVITGTVIGWLLLAVNRVLVPAPAPAPAPAPEVTTAAR</sequence>
<gene>
    <name evidence="2" type="ORF">Asi02nite_45790</name>
</gene>
<evidence type="ECO:0000313" key="3">
    <source>
        <dbReference type="Proteomes" id="UP000604117"/>
    </source>
</evidence>
<keyword evidence="1" id="KW-1133">Transmembrane helix</keyword>
<feature type="transmembrane region" description="Helical" evidence="1">
    <location>
        <begin position="99"/>
        <end position="121"/>
    </location>
</feature>
<evidence type="ECO:0000256" key="1">
    <source>
        <dbReference type="SAM" id="Phobius"/>
    </source>
</evidence>
<feature type="transmembrane region" description="Helical" evidence="1">
    <location>
        <begin position="133"/>
        <end position="150"/>
    </location>
</feature>
<name>A0ABQ4CUV9_9ACTN</name>
<comment type="caution">
    <text evidence="2">The sequence shown here is derived from an EMBL/GenBank/DDBJ whole genome shotgun (WGS) entry which is preliminary data.</text>
</comment>
<evidence type="ECO:0000313" key="2">
    <source>
        <dbReference type="EMBL" id="GIF75061.1"/>
    </source>
</evidence>
<reference evidence="2 3" key="1">
    <citation type="submission" date="2021-01" db="EMBL/GenBank/DDBJ databases">
        <title>Whole genome shotgun sequence of Asanoa siamensis NBRC 107932.</title>
        <authorList>
            <person name="Komaki H."/>
            <person name="Tamura T."/>
        </authorList>
    </citation>
    <scope>NUCLEOTIDE SEQUENCE [LARGE SCALE GENOMIC DNA]</scope>
    <source>
        <strain evidence="2 3">NBRC 107932</strain>
    </source>
</reference>
<feature type="transmembrane region" description="Helical" evidence="1">
    <location>
        <begin position="255"/>
        <end position="280"/>
    </location>
</feature>
<feature type="transmembrane region" description="Helical" evidence="1">
    <location>
        <begin position="194"/>
        <end position="215"/>
    </location>
</feature>
<keyword evidence="1" id="KW-0472">Membrane</keyword>
<accession>A0ABQ4CUV9</accession>
<dbReference type="EMBL" id="BONE01000038">
    <property type="protein sequence ID" value="GIF75061.1"/>
    <property type="molecule type" value="Genomic_DNA"/>
</dbReference>
<feature type="transmembrane region" description="Helical" evidence="1">
    <location>
        <begin position="300"/>
        <end position="319"/>
    </location>
</feature>
<protein>
    <submittedName>
        <fullName evidence="2">Uncharacterized protein</fullName>
    </submittedName>
</protein>
<dbReference type="Proteomes" id="UP000604117">
    <property type="component" value="Unassembled WGS sequence"/>
</dbReference>
<dbReference type="RefSeq" id="WP_203715944.1">
    <property type="nucleotide sequence ID" value="NZ_BONE01000038.1"/>
</dbReference>
<proteinExistence type="predicted"/>
<feature type="transmembrane region" description="Helical" evidence="1">
    <location>
        <begin position="48"/>
        <end position="67"/>
    </location>
</feature>
<keyword evidence="1" id="KW-0812">Transmembrane</keyword>